<dbReference type="SUPFAM" id="SSF53822">
    <property type="entry name" value="Periplasmic binding protein-like I"/>
    <property type="match status" value="1"/>
</dbReference>
<dbReference type="Pfam" id="PF00356">
    <property type="entry name" value="LacI"/>
    <property type="match status" value="1"/>
</dbReference>
<evidence type="ECO:0000313" key="5">
    <source>
        <dbReference type="EMBL" id="BCM85658.1"/>
    </source>
</evidence>
<evidence type="ECO:0000313" key="6">
    <source>
        <dbReference type="Proteomes" id="UP000663508"/>
    </source>
</evidence>
<dbReference type="KEGG" id="mind:mvi_41190"/>
<gene>
    <name evidence="5" type="ORF">mvi_41190</name>
</gene>
<organism evidence="5 6">
    <name type="scientific">Methylobacterium indicum</name>
    <dbReference type="NCBI Taxonomy" id="1775910"/>
    <lineage>
        <taxon>Bacteria</taxon>
        <taxon>Pseudomonadati</taxon>
        <taxon>Pseudomonadota</taxon>
        <taxon>Alphaproteobacteria</taxon>
        <taxon>Hyphomicrobiales</taxon>
        <taxon>Methylobacteriaceae</taxon>
        <taxon>Methylobacterium</taxon>
    </lineage>
</organism>
<name>A0A8H8WWB6_9HYPH</name>
<reference evidence="5" key="1">
    <citation type="submission" date="2020-11" db="EMBL/GenBank/DDBJ databases">
        <title>Complete genome sequence of a novel pathogenic Methylobacterium strain isolated from rice in Vietnam.</title>
        <authorList>
            <person name="Lai K."/>
            <person name="Okazaki S."/>
            <person name="Higashi K."/>
            <person name="Mori H."/>
            <person name="Toyoda A."/>
            <person name="Kurokawa K."/>
        </authorList>
    </citation>
    <scope>NUCLEOTIDE SEQUENCE</scope>
    <source>
        <strain evidence="5">VL1</strain>
    </source>
</reference>
<dbReference type="AlphaFoldDB" id="A0A8H8WWB6"/>
<evidence type="ECO:0000256" key="3">
    <source>
        <dbReference type="ARBA" id="ARBA00023163"/>
    </source>
</evidence>
<dbReference type="Gene3D" id="1.10.260.40">
    <property type="entry name" value="lambda repressor-like DNA-binding domains"/>
    <property type="match status" value="1"/>
</dbReference>
<dbReference type="Proteomes" id="UP000663508">
    <property type="component" value="Chromosome"/>
</dbReference>
<keyword evidence="2" id="KW-0238">DNA-binding</keyword>
<evidence type="ECO:0000256" key="2">
    <source>
        <dbReference type="ARBA" id="ARBA00023125"/>
    </source>
</evidence>
<dbReference type="PROSITE" id="PS50932">
    <property type="entry name" value="HTH_LACI_2"/>
    <property type="match status" value="1"/>
</dbReference>
<dbReference type="PROSITE" id="PS00356">
    <property type="entry name" value="HTH_LACI_1"/>
    <property type="match status" value="1"/>
</dbReference>
<evidence type="ECO:0000256" key="1">
    <source>
        <dbReference type="ARBA" id="ARBA00023015"/>
    </source>
</evidence>
<keyword evidence="3" id="KW-0804">Transcription</keyword>
<dbReference type="Gene3D" id="3.40.50.2300">
    <property type="match status" value="2"/>
</dbReference>
<protein>
    <submittedName>
        <fullName evidence="5">LacI family transcriptional regulator</fullName>
    </submittedName>
</protein>
<feature type="domain" description="HTH lacI-type" evidence="4">
    <location>
        <begin position="11"/>
        <end position="64"/>
    </location>
</feature>
<sequence length="335" mass="35917">MSENVFESMAVGIRDVARAAGVSTATVSRALGKGPVSDALREQVEAAVRATGYRPNLSARRLRSQAAQTIGLIVADIRNPFFTAVSRAVEDAAYRAGMRLILCNTGEDAEREALYLRLMQEERVTGVVFAPTRRTAERLRPEDFPFPLVLIDRTGPPGGHDGVVLDNVAAGALLVDHLVEQGFSRIGGLFGSTSSTAEERREGYLSAMRRHGLAPQVRTVLPDAEPAQGEVARWLAGADRPEALLLSNGLILMGAVRAARAAGLAWPGGIALAGFDNEPWTDLVEPGLTVIEQPVAEIGAQAMDLLFDRLKNPDQPVRKVVLSGRLIARGSTARR</sequence>
<dbReference type="RefSeq" id="WP_244748631.1">
    <property type="nucleotide sequence ID" value="NZ_AP024145.1"/>
</dbReference>
<evidence type="ECO:0000259" key="4">
    <source>
        <dbReference type="PROSITE" id="PS50932"/>
    </source>
</evidence>
<dbReference type="GO" id="GO:0000976">
    <property type="term" value="F:transcription cis-regulatory region binding"/>
    <property type="evidence" value="ECO:0007669"/>
    <property type="project" value="TreeGrafter"/>
</dbReference>
<accession>A0A8H8WWB6</accession>
<dbReference type="GO" id="GO:0003700">
    <property type="term" value="F:DNA-binding transcription factor activity"/>
    <property type="evidence" value="ECO:0007669"/>
    <property type="project" value="TreeGrafter"/>
</dbReference>
<dbReference type="InterPro" id="IPR010982">
    <property type="entry name" value="Lambda_DNA-bd_dom_sf"/>
</dbReference>
<dbReference type="InterPro" id="IPR046335">
    <property type="entry name" value="LacI/GalR-like_sensor"/>
</dbReference>
<keyword evidence="1" id="KW-0805">Transcription regulation</keyword>
<dbReference type="InterPro" id="IPR028082">
    <property type="entry name" value="Peripla_BP_I"/>
</dbReference>
<dbReference type="EMBL" id="AP024145">
    <property type="protein sequence ID" value="BCM85658.1"/>
    <property type="molecule type" value="Genomic_DNA"/>
</dbReference>
<dbReference type="SMART" id="SM00354">
    <property type="entry name" value="HTH_LACI"/>
    <property type="match status" value="1"/>
</dbReference>
<dbReference type="SUPFAM" id="SSF47413">
    <property type="entry name" value="lambda repressor-like DNA-binding domains"/>
    <property type="match status" value="1"/>
</dbReference>
<dbReference type="CDD" id="cd01392">
    <property type="entry name" value="HTH_LacI"/>
    <property type="match status" value="1"/>
</dbReference>
<dbReference type="PANTHER" id="PTHR30146:SF145">
    <property type="entry name" value="RIBOSE OPERON REPRESSOR"/>
    <property type="match status" value="1"/>
</dbReference>
<dbReference type="InterPro" id="IPR000843">
    <property type="entry name" value="HTH_LacI"/>
</dbReference>
<dbReference type="PANTHER" id="PTHR30146">
    <property type="entry name" value="LACI-RELATED TRANSCRIPTIONAL REPRESSOR"/>
    <property type="match status" value="1"/>
</dbReference>
<dbReference type="Pfam" id="PF13377">
    <property type="entry name" value="Peripla_BP_3"/>
    <property type="match status" value="1"/>
</dbReference>
<proteinExistence type="predicted"/>